<feature type="region of interest" description="Disordered" evidence="15">
    <location>
        <begin position="117"/>
        <end position="230"/>
    </location>
</feature>
<feature type="compositionally biased region" description="Low complexity" evidence="15">
    <location>
        <begin position="194"/>
        <end position="216"/>
    </location>
</feature>
<keyword evidence="4" id="KW-0732">Signal</keyword>
<evidence type="ECO:0000313" key="16">
    <source>
        <dbReference type="EMBL" id="GAN06430.1"/>
    </source>
</evidence>
<organism evidence="16">
    <name type="scientific">Mucor ambiguus</name>
    <dbReference type="NCBI Taxonomy" id="91626"/>
    <lineage>
        <taxon>Eukaryota</taxon>
        <taxon>Fungi</taxon>
        <taxon>Fungi incertae sedis</taxon>
        <taxon>Mucoromycota</taxon>
        <taxon>Mucoromycotina</taxon>
        <taxon>Mucoromycetes</taxon>
        <taxon>Mucorales</taxon>
        <taxon>Mucorineae</taxon>
        <taxon>Mucoraceae</taxon>
        <taxon>Mucor</taxon>
    </lineage>
</organism>
<feature type="binding site" evidence="12">
    <location>
        <position position="798"/>
    </location>
    <ligand>
        <name>Ca(2+)</name>
        <dbReference type="ChEBI" id="CHEBI:29108"/>
    </ligand>
</feature>
<comment type="pathway">
    <text evidence="2">Protein modification; protein glycosylation.</text>
</comment>
<dbReference type="GO" id="GO:0016020">
    <property type="term" value="C:membrane"/>
    <property type="evidence" value="ECO:0007669"/>
    <property type="project" value="InterPro"/>
</dbReference>
<dbReference type="InterPro" id="IPR001382">
    <property type="entry name" value="Glyco_hydro_47"/>
</dbReference>
<feature type="active site" evidence="11">
    <location>
        <position position="566"/>
    </location>
</feature>
<dbReference type="PANTHER" id="PTHR11742:SF101">
    <property type="entry name" value="MANNOSYL-OLIGOSACCHARIDE ALPHA-1,2-MANNOSIDASE 1B"/>
    <property type="match status" value="1"/>
</dbReference>
<evidence type="ECO:0000313" key="17">
    <source>
        <dbReference type="Proteomes" id="UP000053815"/>
    </source>
</evidence>
<comment type="similarity">
    <text evidence="3 14">Belongs to the glycosyl hydrolase 47 family.</text>
</comment>
<keyword evidence="17" id="KW-1185">Reference proteome</keyword>
<feature type="active site" description="Proton donor" evidence="11">
    <location>
        <position position="672"/>
    </location>
</feature>
<feature type="active site" description="Proton donor" evidence="11">
    <location>
        <position position="436"/>
    </location>
</feature>
<evidence type="ECO:0000256" key="10">
    <source>
        <dbReference type="ARBA" id="ARBA00048605"/>
    </source>
</evidence>
<sequence length="817" mass="92144">MRPVPVAAALNQTSHTKMAAINDDVYARVREKIKEHNLTEQEVKAIDTARDQLQTHTYTGGLTGAMAAFLLAKSKKFNPIQMLALTGGGFLMGSQMGLISGALAGVKTINTLEAMKGRQGVNGPNASRSNHSTGPTVRPHQMTPQELHEAQSPQDQFSPDINENASGGGVWGNRQTFGNNSNNEMDITDETDPLSRSQQLQQRSAQQQQQPSQPSAWDKIRSESLPNNTWSRIRMEAQKNPEDAVDIEKAKAARLNKLRENSDFGNSGEREIPRTREEALERGSSSRKNQWGDPLEILDYILTLDSTFFISFYSSLLHSYMCTVKKISIGLYCIAAICLQSVKADTKADESAFRAEMVKSAFQHAWNGYSSFAYGHDELQPMTNGTTDSRNGWGASIFDALDTMIIMGLEKDYQRALEHVKNVDWTKSKEPSKTFETNIRYLGGLLSAYDLRSDPVLLDKAVDLAEMVIMPAFNTPNQMPAAFVNVSTGHPVKHDEIILAEFGSLQLELVRLSQLTGDDRYQVAGNNILEKMSQVPSRIPGLYPMTWSLESFTPKNTYITISGGADSYYEYLLKTNILMEGNEELQLDMWKVSVDSMQKYLRSETHSGKVYLAEFEGHYKLLQTGELVCFMPGNLLLGARYLNDTAIEKLADELMNSCYDTWINTATGLAPEKWSWIDKDQNMNGYPEIMQKMMLKSGFIAQDTGYDLRPETIESLFYFYRITGDKSYQDKAWKIFEAIEKYCKTTSGYTRIADVTNMEDVKPLDFEESYFFAETLKYLYLMFSDPSYISLDEYVFNTEAHPFKLNKPIQVQAKEFK</sequence>
<keyword evidence="12" id="KW-0106">Calcium</keyword>
<name>A0A0C9LVA4_9FUNG</name>
<keyword evidence="6 13" id="KW-1015">Disulfide bond</keyword>
<evidence type="ECO:0000256" key="5">
    <source>
        <dbReference type="ARBA" id="ARBA00022801"/>
    </source>
</evidence>
<evidence type="ECO:0000256" key="2">
    <source>
        <dbReference type="ARBA" id="ARBA00004922"/>
    </source>
</evidence>
<gene>
    <name evidence="16" type="ORF">MAM1_0123d05913</name>
</gene>
<proteinExistence type="inferred from homology"/>
<feature type="compositionally biased region" description="Basic and acidic residues" evidence="15">
    <location>
        <begin position="258"/>
        <end position="281"/>
    </location>
</feature>
<keyword evidence="12" id="KW-0479">Metal-binding</keyword>
<evidence type="ECO:0000256" key="12">
    <source>
        <dbReference type="PIRSR" id="PIRSR601382-2"/>
    </source>
</evidence>
<comment type="catalytic activity">
    <reaction evidence="10">
        <text>N(4)-(alpha-D-Man-(1-&gt;2)-alpha-D-Man-(1-&gt;2)-alpha-D-Man-(1-&gt;3)-[alpha-D-Man-(1-&gt;2)-alpha-D-Man-(1-&gt;3)-[alpha-D-Man-(1-&gt;2)-alpha-D-Man-(1-&gt;6)]-alpha-D-Man-(1-&gt;6)]-beta-D-Man-(1-&gt;4)-beta-D-GlcNAc-(1-&gt;4)-beta-D-GlcNAc)-L-asparaginyl-[protein] (N-glucan mannose isomer 9A1,2,3B1,2,3) + 4 H2O = N(4)-(alpha-D-Man-(1-&gt;3)-[alpha-D-Man-(1-&gt;3)-[alpha-D-Man-(1-&gt;6)]-alpha-D-Man-(1-&gt;6)]-beta-D-Man-(1-&gt;4)-beta-D-GlcNAc-(1-&gt;4)-beta-D-GlcNAc)-L-asparaginyl-[protein] (N-glucan mannose isomer 5A1,2) + 4 beta-D-mannose</text>
        <dbReference type="Rhea" id="RHEA:56008"/>
        <dbReference type="Rhea" id="RHEA-COMP:14356"/>
        <dbReference type="Rhea" id="RHEA-COMP:14367"/>
        <dbReference type="ChEBI" id="CHEBI:15377"/>
        <dbReference type="ChEBI" id="CHEBI:28563"/>
        <dbReference type="ChEBI" id="CHEBI:59087"/>
        <dbReference type="ChEBI" id="CHEBI:139493"/>
        <dbReference type="EC" id="3.2.1.113"/>
    </reaction>
</comment>
<evidence type="ECO:0000256" key="8">
    <source>
        <dbReference type="ARBA" id="ARBA00023295"/>
    </source>
</evidence>
<dbReference type="EMBL" id="DF836412">
    <property type="protein sequence ID" value="GAN06430.1"/>
    <property type="molecule type" value="Genomic_DNA"/>
</dbReference>
<dbReference type="InterPro" id="IPR036026">
    <property type="entry name" value="Seven-hairpin_glycosidases"/>
</dbReference>
<keyword evidence="7" id="KW-0325">Glycoprotein</keyword>
<keyword evidence="8 14" id="KW-0326">Glycosidase</keyword>
<evidence type="ECO:0000256" key="9">
    <source>
        <dbReference type="ARBA" id="ARBA00047669"/>
    </source>
</evidence>
<evidence type="ECO:0000256" key="1">
    <source>
        <dbReference type="ARBA" id="ARBA00001913"/>
    </source>
</evidence>
<dbReference type="Pfam" id="PF01532">
    <property type="entry name" value="Glyco_hydro_47"/>
    <property type="match status" value="1"/>
</dbReference>
<reference evidence="16" key="1">
    <citation type="submission" date="2014-09" db="EMBL/GenBank/DDBJ databases">
        <title>Draft genome sequence of an oleaginous Mucoromycotina fungus Mucor ambiguus NBRC6742.</title>
        <authorList>
            <person name="Takeda I."/>
            <person name="Yamane N."/>
            <person name="Morita T."/>
            <person name="Tamano K."/>
            <person name="Machida M."/>
            <person name="Baker S."/>
            <person name="Koike H."/>
        </authorList>
    </citation>
    <scope>NUCLEOTIDE SEQUENCE</scope>
    <source>
        <strain evidence="16">NBRC 6742</strain>
    </source>
</reference>
<dbReference type="InterPro" id="IPR050749">
    <property type="entry name" value="Glycosyl_Hydrolase_47"/>
</dbReference>
<dbReference type="GO" id="GO:0005975">
    <property type="term" value="P:carbohydrate metabolic process"/>
    <property type="evidence" value="ECO:0007669"/>
    <property type="project" value="InterPro"/>
</dbReference>
<dbReference type="AlphaFoldDB" id="A0A0C9LVA4"/>
<dbReference type="GO" id="GO:0036503">
    <property type="term" value="P:ERAD pathway"/>
    <property type="evidence" value="ECO:0007669"/>
    <property type="project" value="UniProtKB-ARBA"/>
</dbReference>
<evidence type="ECO:0000256" key="7">
    <source>
        <dbReference type="ARBA" id="ARBA00023180"/>
    </source>
</evidence>
<evidence type="ECO:0000256" key="15">
    <source>
        <dbReference type="SAM" id="MobiDB-lite"/>
    </source>
</evidence>
<dbReference type="SUPFAM" id="SSF48225">
    <property type="entry name" value="Seven-hairpin glycosidases"/>
    <property type="match status" value="1"/>
</dbReference>
<comment type="cofactor">
    <cofactor evidence="1 12">
        <name>Ca(2+)</name>
        <dbReference type="ChEBI" id="CHEBI:29108"/>
    </cofactor>
</comment>
<dbReference type="OrthoDB" id="8118055at2759"/>
<feature type="compositionally biased region" description="Polar residues" evidence="15">
    <location>
        <begin position="151"/>
        <end position="165"/>
    </location>
</feature>
<dbReference type="Proteomes" id="UP000053815">
    <property type="component" value="Unassembled WGS sequence"/>
</dbReference>
<dbReference type="GO" id="GO:0004571">
    <property type="term" value="F:mannosyl-oligosaccharide 1,2-alpha-mannosidase activity"/>
    <property type="evidence" value="ECO:0007669"/>
    <property type="project" value="UniProtKB-EC"/>
</dbReference>
<dbReference type="PANTHER" id="PTHR11742">
    <property type="entry name" value="MANNOSYL-OLIGOSACCHARIDE ALPHA-1,2-MANNOSIDASE-RELATED"/>
    <property type="match status" value="1"/>
</dbReference>
<protein>
    <recommendedName>
        <fullName evidence="14">alpha-1,2-Mannosidase</fullName>
        <ecNumber evidence="14">3.2.1.-</ecNumber>
    </recommendedName>
</protein>
<dbReference type="Gene3D" id="1.50.10.10">
    <property type="match status" value="1"/>
</dbReference>
<dbReference type="GO" id="GO:0005509">
    <property type="term" value="F:calcium ion binding"/>
    <property type="evidence" value="ECO:0007669"/>
    <property type="project" value="InterPro"/>
</dbReference>
<evidence type="ECO:0000256" key="6">
    <source>
        <dbReference type="ARBA" id="ARBA00023157"/>
    </source>
</evidence>
<keyword evidence="5 14" id="KW-0378">Hydrolase</keyword>
<accession>A0A0C9LVA4</accession>
<evidence type="ECO:0000256" key="3">
    <source>
        <dbReference type="ARBA" id="ARBA00007658"/>
    </source>
</evidence>
<dbReference type="InterPro" id="IPR012341">
    <property type="entry name" value="6hp_glycosidase-like_sf"/>
</dbReference>
<comment type="catalytic activity">
    <reaction evidence="9">
        <text>N(4)-(alpha-D-Man-(1-&gt;2)-alpha-D-Man-(1-&gt;2)-alpha-D-Man-(1-&gt;3)-[alpha-D-Man-(1-&gt;3)-[alpha-D-Man-(1-&gt;2)-alpha-D-Man-(1-&gt;6)]-alpha-D-Man-(1-&gt;6)]-beta-D-Man-(1-&gt;4)-beta-D-GlcNAc-(1-&gt;4)-beta-D-GlcNAc)-L-asparaginyl-[protein] (N-glucan mannose isomer 8A1,2,3B1,3) + 3 H2O = N(4)-(alpha-D-Man-(1-&gt;3)-[alpha-D-Man-(1-&gt;3)-[alpha-D-Man-(1-&gt;6)]-alpha-D-Man-(1-&gt;6)]-beta-D-Man-(1-&gt;4)-beta-D-GlcNAc-(1-&gt;4)-beta-D-GlcNAc)-L-asparaginyl-[protein] (N-glucan mannose isomer 5A1,2) + 3 beta-D-mannose</text>
        <dbReference type="Rhea" id="RHEA:56028"/>
        <dbReference type="Rhea" id="RHEA-COMP:14358"/>
        <dbReference type="Rhea" id="RHEA-COMP:14367"/>
        <dbReference type="ChEBI" id="CHEBI:15377"/>
        <dbReference type="ChEBI" id="CHEBI:28563"/>
        <dbReference type="ChEBI" id="CHEBI:59087"/>
        <dbReference type="ChEBI" id="CHEBI:60628"/>
        <dbReference type="EC" id="3.2.1.113"/>
    </reaction>
</comment>
<dbReference type="GO" id="GO:0005783">
    <property type="term" value="C:endoplasmic reticulum"/>
    <property type="evidence" value="ECO:0007669"/>
    <property type="project" value="TreeGrafter"/>
</dbReference>
<feature type="compositionally biased region" description="Polar residues" evidence="15">
    <location>
        <begin position="173"/>
        <end position="185"/>
    </location>
</feature>
<dbReference type="STRING" id="91626.A0A0C9LVA4"/>
<evidence type="ECO:0000256" key="13">
    <source>
        <dbReference type="PIRSR" id="PIRSR601382-3"/>
    </source>
</evidence>
<feature type="region of interest" description="Disordered" evidence="15">
    <location>
        <begin position="258"/>
        <end position="289"/>
    </location>
</feature>
<feature type="active site" evidence="11">
    <location>
        <position position="711"/>
    </location>
</feature>
<feature type="disulfide bond" evidence="13">
    <location>
        <begin position="629"/>
        <end position="658"/>
    </location>
</feature>
<dbReference type="EC" id="3.2.1.-" evidence="14"/>
<evidence type="ECO:0000256" key="11">
    <source>
        <dbReference type="PIRSR" id="PIRSR601382-1"/>
    </source>
</evidence>
<dbReference type="PRINTS" id="PR00747">
    <property type="entry name" value="GLYHDRLASE47"/>
</dbReference>
<evidence type="ECO:0000256" key="14">
    <source>
        <dbReference type="RuleBase" id="RU361193"/>
    </source>
</evidence>
<feature type="compositionally biased region" description="Polar residues" evidence="15">
    <location>
        <begin position="122"/>
        <end position="135"/>
    </location>
</feature>
<evidence type="ECO:0000256" key="4">
    <source>
        <dbReference type="ARBA" id="ARBA00022729"/>
    </source>
</evidence>